<sequence length="392" mass="44299">MSRSVHLFQMIRADTELVSMGLIGFKDGDTLAAFRSKLETTGLFSSFQFWDGRVSSAVHPKLESIIFVEEFDGRVIVFEASEFPTSSQKDSSASVIPGSANGDSIDPNTQCSTLEVNIVDKLIKWTEKNKKTDLHWRVKTWDEESIVCGVLECLECQSTQGKSQGSEDKMAIVNLFLNFRTKHLNSEKHKVNWCRRRRIDTSSMPAKTSADDTDHRAETDLGLEIVQRINDEEDAERKPFVVEGDVNREPCYSWIYRVRCVLCGSKFELVPAKKNLEHNLRQHLCSEKHRERMDVDMSLKGGIRTGGKGRPKRSDPRDMKRQRCIETFFGGSRRAADDQDSTSMSLSSPLTLPNSKNTEGTPSVFGFLNYEEASRTSDVLIVFISFSQRVSG</sequence>
<protein>
    <submittedName>
        <fullName evidence="2">Uncharacterized protein</fullName>
    </submittedName>
</protein>
<evidence type="ECO:0000313" key="3">
    <source>
        <dbReference type="Proteomes" id="UP001633002"/>
    </source>
</evidence>
<organism evidence="2 3">
    <name type="scientific">Riccia sorocarpa</name>
    <dbReference type="NCBI Taxonomy" id="122646"/>
    <lineage>
        <taxon>Eukaryota</taxon>
        <taxon>Viridiplantae</taxon>
        <taxon>Streptophyta</taxon>
        <taxon>Embryophyta</taxon>
        <taxon>Marchantiophyta</taxon>
        <taxon>Marchantiopsida</taxon>
        <taxon>Marchantiidae</taxon>
        <taxon>Marchantiales</taxon>
        <taxon>Ricciaceae</taxon>
        <taxon>Riccia</taxon>
    </lineage>
</organism>
<dbReference type="EMBL" id="JBJQOH010000003">
    <property type="protein sequence ID" value="KAL3692989.1"/>
    <property type="molecule type" value="Genomic_DNA"/>
</dbReference>
<dbReference type="AlphaFoldDB" id="A0ABD3HUF0"/>
<feature type="compositionally biased region" description="Basic and acidic residues" evidence="1">
    <location>
        <begin position="312"/>
        <end position="324"/>
    </location>
</feature>
<accession>A0ABD3HUF0</accession>
<feature type="region of interest" description="Disordered" evidence="1">
    <location>
        <begin position="299"/>
        <end position="358"/>
    </location>
</feature>
<evidence type="ECO:0000313" key="2">
    <source>
        <dbReference type="EMBL" id="KAL3692989.1"/>
    </source>
</evidence>
<reference evidence="2 3" key="1">
    <citation type="submission" date="2024-09" db="EMBL/GenBank/DDBJ databases">
        <title>Chromosome-scale assembly of Riccia sorocarpa.</title>
        <authorList>
            <person name="Paukszto L."/>
        </authorList>
    </citation>
    <scope>NUCLEOTIDE SEQUENCE [LARGE SCALE GENOMIC DNA]</scope>
    <source>
        <strain evidence="2">LP-2024</strain>
        <tissue evidence="2">Aerial parts of the thallus</tissue>
    </source>
</reference>
<feature type="compositionally biased region" description="Low complexity" evidence="1">
    <location>
        <begin position="341"/>
        <end position="355"/>
    </location>
</feature>
<name>A0ABD3HUF0_9MARC</name>
<evidence type="ECO:0000256" key="1">
    <source>
        <dbReference type="SAM" id="MobiDB-lite"/>
    </source>
</evidence>
<gene>
    <name evidence="2" type="ORF">R1sor_006640</name>
</gene>
<comment type="caution">
    <text evidence="2">The sequence shown here is derived from an EMBL/GenBank/DDBJ whole genome shotgun (WGS) entry which is preliminary data.</text>
</comment>
<keyword evidence="3" id="KW-1185">Reference proteome</keyword>
<dbReference type="Proteomes" id="UP001633002">
    <property type="component" value="Unassembled WGS sequence"/>
</dbReference>
<proteinExistence type="predicted"/>